<dbReference type="RefSeq" id="XP_066692894.1">
    <property type="nucleotide sequence ID" value="XM_066850656.1"/>
</dbReference>
<keyword evidence="2" id="KW-1185">Reference proteome</keyword>
<sequence>MICDQDLDFTHVFGGPIHSVDFFEVTDPIHLHPYPSLDSATQSPPIPVLSFTVANGACELSSQPEVVEGHSLDVSGTTSPSNMHSYRSMGAGASTRSNAKEVAYTDGASIPVCKIPNAAHMCDFAGCKNKTAFKRREHLQRH</sequence>
<protein>
    <recommendedName>
        <fullName evidence="3">C2H2-type domain-containing protein</fullName>
    </recommendedName>
</protein>
<reference evidence="1 2" key="1">
    <citation type="submission" date="2023-01" db="EMBL/GenBank/DDBJ databases">
        <title>Analysis of 21 Apiospora genomes using comparative genomics revels a genus with tremendous synthesis potential of carbohydrate active enzymes and secondary metabolites.</title>
        <authorList>
            <person name="Sorensen T."/>
        </authorList>
    </citation>
    <scope>NUCLEOTIDE SEQUENCE [LARGE SCALE GENOMIC DNA]</scope>
    <source>
        <strain evidence="1 2">CBS 24483</strain>
    </source>
</reference>
<dbReference type="GeneID" id="92083718"/>
<evidence type="ECO:0000313" key="2">
    <source>
        <dbReference type="Proteomes" id="UP001391051"/>
    </source>
</evidence>
<accession>A0ABR1PSZ0</accession>
<comment type="caution">
    <text evidence="1">The sequence shown here is derived from an EMBL/GenBank/DDBJ whole genome shotgun (WGS) entry which is preliminary data.</text>
</comment>
<organism evidence="1 2">
    <name type="scientific">Apiospora aurea</name>
    <dbReference type="NCBI Taxonomy" id="335848"/>
    <lineage>
        <taxon>Eukaryota</taxon>
        <taxon>Fungi</taxon>
        <taxon>Dikarya</taxon>
        <taxon>Ascomycota</taxon>
        <taxon>Pezizomycotina</taxon>
        <taxon>Sordariomycetes</taxon>
        <taxon>Xylariomycetidae</taxon>
        <taxon>Amphisphaeriales</taxon>
        <taxon>Apiosporaceae</taxon>
        <taxon>Apiospora</taxon>
    </lineage>
</organism>
<evidence type="ECO:0000313" key="1">
    <source>
        <dbReference type="EMBL" id="KAK7937566.1"/>
    </source>
</evidence>
<name>A0ABR1PSZ0_9PEZI</name>
<evidence type="ECO:0008006" key="3">
    <source>
        <dbReference type="Google" id="ProtNLM"/>
    </source>
</evidence>
<gene>
    <name evidence="1" type="ORF">PG986_014434</name>
</gene>
<dbReference type="Proteomes" id="UP001391051">
    <property type="component" value="Unassembled WGS sequence"/>
</dbReference>
<proteinExistence type="predicted"/>
<dbReference type="EMBL" id="JAQQWE010000010">
    <property type="protein sequence ID" value="KAK7937566.1"/>
    <property type="molecule type" value="Genomic_DNA"/>
</dbReference>